<dbReference type="SMART" id="SM00312">
    <property type="entry name" value="PX"/>
    <property type="match status" value="1"/>
</dbReference>
<dbReference type="GO" id="GO:0035091">
    <property type="term" value="F:phosphatidylinositol binding"/>
    <property type="evidence" value="ECO:0007669"/>
    <property type="project" value="InterPro"/>
</dbReference>
<sequence length="907" mass="101244">MLNGEIILPMPRTSFHLKRLRMELLRSQFEEPVCVRVNRIELFMVDSLKNDSYPPEVVFNEDGTVKNGYGCLTAIINRCRLGEHVDYDIQLKHPGGSTWCVTRRYREFRALRDSLQEGYDLPTDGLAPFPPRKFFNNLSPDFVQQRSLEIETYLNSLLLHYTLPPPPLANFIDWNKYDIHGITNCLARQLAKESEGIRRKESLVLCVYQLHSINLRMQSLVRQNLYNLPDEDFSYVVDFISQVKQLKLYGSLEKLHNSNIAINSLTFDLSPFKSLDYLELSNVEMRRMRGFESFKSSVTQLVVSRSLKNLNNFILGDLFAAGDGDWVYGENPVSTLPWDCIRTANFSNNFINKIDQTIALLPNVEILDLSSNLLTELPDFTSLTRLRVLFLSNNQLYIKEEPNLLALEPIEEECGIPEAIVISSASAGTAESGGNRSISPIKPIPPLRERLGEVQVLILANNGLRSASIVEGILSLQHLDLSGNKIESFDELVCLGDLPHLNSLELLGNPICECLYYRRNVLNILGPRFPLIVLDGHRVTAKECENVRLFQALMKGGVVTQLSPNLQTSVAKLHTRSTESSTNQPQNQNVGVVCSSPIPNVTVDEDQHFSEVSKSQLKKLNNVTALDQQHENGEVSTNIPKQFDASNGTIPQEVTADVLNQATMKFPIVPVSLTSSTRIEVSSDQPGDFAWNFSTSEVVSSDQPFGSTFYECSGMNTDEVTNKFSGPHTSDIVIEQVDRSIAPNVEAAQTSIVNDIDRSLKTTDKLESVNISDVTSAFSSAQVSTNASKQTDALDIKDVTDESYDISEQIGNRDGIASKSLDSFKELDSKDNSLDQSALPNKSDYLVNEPSFVLDQKRLSGGFSDHDSSNDEDQNMESVLSIVSHDKMLESEARHLEAVSSPQNSQQ</sequence>
<dbReference type="SUPFAM" id="SSF52058">
    <property type="entry name" value="L domain-like"/>
    <property type="match status" value="1"/>
</dbReference>
<keyword evidence="6" id="KW-1185">Reference proteome</keyword>
<dbReference type="SMART" id="SM00369">
    <property type="entry name" value="LRR_TYP"/>
    <property type="match status" value="3"/>
</dbReference>
<proteinExistence type="predicted"/>
<dbReference type="InterPro" id="IPR001611">
    <property type="entry name" value="Leu-rich_rpt"/>
</dbReference>
<dbReference type="InterPro" id="IPR001683">
    <property type="entry name" value="PX_dom"/>
</dbReference>
<dbReference type="PANTHER" id="PTHR15454">
    <property type="entry name" value="NISCHARIN RELATED"/>
    <property type="match status" value="1"/>
</dbReference>
<dbReference type="Pfam" id="PF13855">
    <property type="entry name" value="LRR_8"/>
    <property type="match status" value="1"/>
</dbReference>
<dbReference type="Pfam" id="PF00787">
    <property type="entry name" value="PX"/>
    <property type="match status" value="1"/>
</dbReference>
<evidence type="ECO:0000259" key="4">
    <source>
        <dbReference type="PROSITE" id="PS50195"/>
    </source>
</evidence>
<dbReference type="PROSITE" id="PS50195">
    <property type="entry name" value="PX"/>
    <property type="match status" value="1"/>
</dbReference>
<dbReference type="InterPro" id="IPR036871">
    <property type="entry name" value="PX_dom_sf"/>
</dbReference>
<dbReference type="Proteomes" id="UP000321570">
    <property type="component" value="Unassembled WGS sequence"/>
</dbReference>
<dbReference type="InterPro" id="IPR032675">
    <property type="entry name" value="LRR_dom_sf"/>
</dbReference>
<dbReference type="EMBL" id="CABIJS010000288">
    <property type="protein sequence ID" value="VUZ48387.1"/>
    <property type="molecule type" value="Genomic_DNA"/>
</dbReference>
<feature type="domain" description="PX" evidence="4">
    <location>
        <begin position="65"/>
        <end position="179"/>
    </location>
</feature>
<feature type="compositionally biased region" description="Basic and acidic residues" evidence="3">
    <location>
        <begin position="884"/>
        <end position="897"/>
    </location>
</feature>
<dbReference type="PANTHER" id="PTHR15454:SF56">
    <property type="entry name" value="PROTEIN PHOSPHATASE 1 REGULATORY SUBUNIT 7-RELATED"/>
    <property type="match status" value="1"/>
</dbReference>
<evidence type="ECO:0000256" key="3">
    <source>
        <dbReference type="SAM" id="MobiDB-lite"/>
    </source>
</evidence>
<dbReference type="PROSITE" id="PS51450">
    <property type="entry name" value="LRR"/>
    <property type="match status" value="2"/>
</dbReference>
<gene>
    <name evidence="5" type="ORF">WMSIL1_LOCUS7730</name>
</gene>
<evidence type="ECO:0000313" key="5">
    <source>
        <dbReference type="EMBL" id="VUZ48387.1"/>
    </source>
</evidence>
<name>A0A564YM83_HYMDI</name>
<dbReference type="SUPFAM" id="SSF64268">
    <property type="entry name" value="PX domain"/>
    <property type="match status" value="1"/>
</dbReference>
<accession>A0A564YM83</accession>
<protein>
    <recommendedName>
        <fullName evidence="4">PX domain-containing protein</fullName>
    </recommendedName>
</protein>
<organism evidence="5 6">
    <name type="scientific">Hymenolepis diminuta</name>
    <name type="common">Rat tapeworm</name>
    <dbReference type="NCBI Taxonomy" id="6216"/>
    <lineage>
        <taxon>Eukaryota</taxon>
        <taxon>Metazoa</taxon>
        <taxon>Spiralia</taxon>
        <taxon>Lophotrochozoa</taxon>
        <taxon>Platyhelminthes</taxon>
        <taxon>Cestoda</taxon>
        <taxon>Eucestoda</taxon>
        <taxon>Cyclophyllidea</taxon>
        <taxon>Hymenolepididae</taxon>
        <taxon>Hymenolepis</taxon>
    </lineage>
</organism>
<dbReference type="AlphaFoldDB" id="A0A564YM83"/>
<dbReference type="InterPro" id="IPR003591">
    <property type="entry name" value="Leu-rich_rpt_typical-subtyp"/>
</dbReference>
<evidence type="ECO:0000256" key="1">
    <source>
        <dbReference type="ARBA" id="ARBA00022614"/>
    </source>
</evidence>
<evidence type="ECO:0000256" key="2">
    <source>
        <dbReference type="ARBA" id="ARBA00022737"/>
    </source>
</evidence>
<dbReference type="Gene3D" id="3.30.1520.10">
    <property type="entry name" value="Phox-like domain"/>
    <property type="match status" value="1"/>
</dbReference>
<feature type="region of interest" description="Disordered" evidence="3">
    <location>
        <begin position="858"/>
        <end position="907"/>
    </location>
</feature>
<dbReference type="SMART" id="SM00365">
    <property type="entry name" value="LRR_SD22"/>
    <property type="match status" value="3"/>
</dbReference>
<reference evidence="5 6" key="1">
    <citation type="submission" date="2019-07" db="EMBL/GenBank/DDBJ databases">
        <authorList>
            <person name="Jastrzebski P J."/>
            <person name="Paukszto L."/>
            <person name="Jastrzebski P J."/>
        </authorList>
    </citation>
    <scope>NUCLEOTIDE SEQUENCE [LARGE SCALE GENOMIC DNA]</scope>
    <source>
        <strain evidence="5 6">WMS-il1</strain>
    </source>
</reference>
<evidence type="ECO:0000313" key="6">
    <source>
        <dbReference type="Proteomes" id="UP000321570"/>
    </source>
</evidence>
<keyword evidence="2" id="KW-0677">Repeat</keyword>
<dbReference type="Gene3D" id="3.80.10.10">
    <property type="entry name" value="Ribonuclease Inhibitor"/>
    <property type="match status" value="2"/>
</dbReference>
<keyword evidence="1" id="KW-0433">Leucine-rich repeat</keyword>
<dbReference type="GO" id="GO:0005737">
    <property type="term" value="C:cytoplasm"/>
    <property type="evidence" value="ECO:0007669"/>
    <property type="project" value="TreeGrafter"/>
</dbReference>